<dbReference type="RefSeq" id="XP_010274123.1">
    <property type="nucleotide sequence ID" value="XM_010275821.2"/>
</dbReference>
<sequence>MALVVVVSLPLVLFAILLGVGCYFLGRAKGRKEMRTHHHMYGMPTTPPKGEISSPPSTHIKPDNSTTNV</sequence>
<accession>A0A1U8BC30</accession>
<dbReference type="GeneID" id="104609487"/>
<dbReference type="eggNOG" id="KOG0001">
    <property type="taxonomic scope" value="Eukaryota"/>
</dbReference>
<dbReference type="Proteomes" id="UP000189703">
    <property type="component" value="Unplaced"/>
</dbReference>
<reference evidence="2" key="1">
    <citation type="submission" date="2025-08" db="UniProtKB">
        <authorList>
            <consortium name="RefSeq"/>
        </authorList>
    </citation>
    <scope>IDENTIFICATION</scope>
</reference>
<evidence type="ECO:0000313" key="2">
    <source>
        <dbReference type="RefSeq" id="XP_010274123.1"/>
    </source>
</evidence>
<evidence type="ECO:0000313" key="1">
    <source>
        <dbReference type="Proteomes" id="UP000189703"/>
    </source>
</evidence>
<dbReference type="OMA" id="KEMRTHH"/>
<protein>
    <submittedName>
        <fullName evidence="2">Uncharacterized protein LOC104609487</fullName>
    </submittedName>
</protein>
<name>A0A1U8BC30_NELNU</name>
<dbReference type="OrthoDB" id="767900at2759"/>
<organism evidence="1 2">
    <name type="scientific">Nelumbo nucifera</name>
    <name type="common">Sacred lotus</name>
    <dbReference type="NCBI Taxonomy" id="4432"/>
    <lineage>
        <taxon>Eukaryota</taxon>
        <taxon>Viridiplantae</taxon>
        <taxon>Streptophyta</taxon>
        <taxon>Embryophyta</taxon>
        <taxon>Tracheophyta</taxon>
        <taxon>Spermatophyta</taxon>
        <taxon>Magnoliopsida</taxon>
        <taxon>Proteales</taxon>
        <taxon>Nelumbonaceae</taxon>
        <taxon>Nelumbo</taxon>
    </lineage>
</organism>
<dbReference type="AlphaFoldDB" id="A0A1U8BC30"/>
<keyword evidence="1" id="KW-1185">Reference proteome</keyword>
<proteinExistence type="predicted"/>
<dbReference type="KEGG" id="nnu:104609487"/>
<gene>
    <name evidence="2" type="primary">LOC104609487</name>
</gene>